<organism evidence="1 2">
    <name type="scientific">Chaetomium tenue</name>
    <dbReference type="NCBI Taxonomy" id="1854479"/>
    <lineage>
        <taxon>Eukaryota</taxon>
        <taxon>Fungi</taxon>
        <taxon>Dikarya</taxon>
        <taxon>Ascomycota</taxon>
        <taxon>Pezizomycotina</taxon>
        <taxon>Sordariomycetes</taxon>
        <taxon>Sordariomycetidae</taxon>
        <taxon>Sordariales</taxon>
        <taxon>Chaetomiaceae</taxon>
        <taxon>Chaetomium</taxon>
    </lineage>
</organism>
<proteinExistence type="predicted"/>
<keyword evidence="2" id="KW-1185">Reference proteome</keyword>
<evidence type="ECO:0000313" key="1">
    <source>
        <dbReference type="EMBL" id="KAH6623592.1"/>
    </source>
</evidence>
<evidence type="ECO:0000313" key="2">
    <source>
        <dbReference type="Proteomes" id="UP000724584"/>
    </source>
</evidence>
<dbReference type="Proteomes" id="UP000724584">
    <property type="component" value="Unassembled WGS sequence"/>
</dbReference>
<sequence length="1666" mass="182208">MYEDSWYSFVPEFQQRQPASGTQTTGHRRKQSLLQRPNDTTGDADTTEPLPALFEDHEDANSPPEPTLSRRAKSYSDFYDIVKAQLSSHAPKRKRKRRRGGQSWEALAVPGSVTARLPEEEEGYDDALGKELLRASQQEYLLYYDELAMTERHLGTLIADADTALKVLESLCQSFRAVDDQTSSFQAQCDGLLTEKNRLEALAEDVGTDLQYYTYIDSATRRLNAPGAGRLVEGGSFAEILATLDSCHSYRDAESYLARYQALLTKALHLLEVAFVNHLNKVSAEISKQVAATQSESARHALAYGRFEEMVLESYSLVPNVQAVVQSAYGQDGQPTSALNADIYANTANNLFHFYWAARERDLKPIVQHDLDIFRAEAKESIDTASRNFVKQCFERSDAEASLFRSLFSIDAHYSTDPQSAFAVLKAQRTVLTGANIAPISTNLQSVLQSSDLQTVCNLVGWITNEYLLPEYDEDETPFVGRCRELAARLLAEHLWTFTDAFFEAEIVKSISRAVVPPEALKIGPASNGDIASNAFPPIKRALELLVMFDQSMPKERCQRDSPVIFKIIKESIAALQRAEGRLKSSPAKPAATDPDLFMIKNLLILKNELVTLEIGDIRSGGGPAFTQIWDTLRPQNLLGGLLSSFGTLSTYIPGSSLWSSSRSGASTPVVAGGTPALGAGAAAAAAAAAPVDDASEQLDGLLRQSIVGFTRRWAGVLNEARGVGGGSAQKLGGKNVGKLERELDEMLERAFGGQPEVVGKLKEAIQIEAQAQVQAAGEKRSYVTRRERLIATLAPRSTLLFIVADINVRDGFGLLGPSGSHRPLAITYRQGRCHGPGRSIEAEQRRVRQAVRDCARAAELALAAACCHQEVPQRVQVPDLPQPSLAPPAEAPPRVDGGAVREFPFISSCLRAALPRLDEDGSGARPEDVQERPLATVFCDDVLEYGAVVIDISDLDAVRYGIVGSRIHYVAAVGAEIGGGWGWDRVESKYHGPPPELYLDNSGAGTPLSARAYMANFGLDEALDGDVARLEKHAVVEPRALSYIWPPSSRTSSNDGSIPAVPVRDGDAAVEEAVIACLGAETVDVEAHRGSLTLPGFQSRLRERLLEDPDKMRPSGASAQLLRLAYAGCRHLNWAGYRNLSYEHVATALDSAQFSNAQALSICIDAMDEPPTPLLEALARHETIRDICFLQGPSRTNDDRSSALFAQICMSPLASALLGSRNIFVTGAFSAPLRRAFWLRDPNTNARLDSPALRSAFPVQHMFVRKQFIPTEEVEEQDVMDYDEEEEEKEGKEEEEEKEEDNTNVAFRPCHFFLGDMLLNPERFASGFLQYCRWVIEDNSLANFATTAPTLSAPRSESCSISPMPAENLTISRQCSSSSSSSSLASSSPAAPAAATNPSPGPSKNAECWPLFGPLEPDSWVVVVSHEWHTTQKTRKARRQYLSWGYPGDSLIGVPVVRYAFLRARPRITLPDDAAATPDSLEQLAGADFVDVVGGVEAFLRETTAPGRVDVDSLLRVVSERVEETAKMLRARWRLGEWPNEGLPADMDLLTVLDDSAARAVFRDFLADAAHVRGNLATAMALRARSGDGPDWYPGLTAVAPVPRNEAVFRSLDEKDAAAHGTNPLGTQRRLTPPVVTYTPNKPTEEKSSSWIYRPPVIIPLRYHS</sequence>
<dbReference type="EMBL" id="JAGIZQ010000006">
    <property type="protein sequence ID" value="KAH6623592.1"/>
    <property type="molecule type" value="Genomic_DNA"/>
</dbReference>
<protein>
    <submittedName>
        <fullName evidence="1">Uncharacterized protein</fullName>
    </submittedName>
</protein>
<comment type="caution">
    <text evidence="1">The sequence shown here is derived from an EMBL/GenBank/DDBJ whole genome shotgun (WGS) entry which is preliminary data.</text>
</comment>
<gene>
    <name evidence="1" type="ORF">F5144DRAFT_595729</name>
</gene>
<accession>A0ACB7NZ98</accession>
<name>A0ACB7NZ98_9PEZI</name>
<reference evidence="1 2" key="1">
    <citation type="journal article" date="2021" name="Nat. Commun.">
        <title>Genetic determinants of endophytism in the Arabidopsis root mycobiome.</title>
        <authorList>
            <person name="Mesny F."/>
            <person name="Miyauchi S."/>
            <person name="Thiergart T."/>
            <person name="Pickel B."/>
            <person name="Atanasova L."/>
            <person name="Karlsson M."/>
            <person name="Huettel B."/>
            <person name="Barry K.W."/>
            <person name="Haridas S."/>
            <person name="Chen C."/>
            <person name="Bauer D."/>
            <person name="Andreopoulos W."/>
            <person name="Pangilinan J."/>
            <person name="LaButti K."/>
            <person name="Riley R."/>
            <person name="Lipzen A."/>
            <person name="Clum A."/>
            <person name="Drula E."/>
            <person name="Henrissat B."/>
            <person name="Kohler A."/>
            <person name="Grigoriev I.V."/>
            <person name="Martin F.M."/>
            <person name="Hacquard S."/>
        </authorList>
    </citation>
    <scope>NUCLEOTIDE SEQUENCE [LARGE SCALE GENOMIC DNA]</scope>
    <source>
        <strain evidence="1 2">MPI-SDFR-AT-0079</strain>
    </source>
</reference>